<feature type="transmembrane region" description="Helical" evidence="2">
    <location>
        <begin position="46"/>
        <end position="67"/>
    </location>
</feature>
<name>A0A2A9P887_OPHUN</name>
<keyword evidence="2" id="KW-1133">Transmembrane helix</keyword>
<sequence length="714" mass="79626">MASGDYASLTSRNSPIHMANDSDELETERPKLKTVKFWQRLGLLDLITLLFGFAILPLTLLVLALVWRESTIARAGGEPKAFWFQMVGANWTTRVITISTSIMRIAIALQASLSTAFIAGLIVEKIGIPLIEGPLFSIMRALYVAPVNLLYRKSFLPKGPLSVALYAIVVLEVLVTVSSQFLSTIYLSDCTDSTFTDRMNTTYVGILNGSRRRSPRSRPWETHLLSSWTFAELSEPFIKGQNFHDTGHTFRSFPPLEDEVQRMRLRQFRGPAIIMDQRVVCANPSLINVTLHKPIELPNRNANISGQISLNIESYPMLQEARQMPAAPTETNFVSFVCVLPTNGNASDGIMSLCFPKVDQRLLILRDSLVGPEIGGYGYAEFVTPIAFLVLDVLAIDGLRRGNVADDMQIIHNEGPWATAKNGSNVEILRITACMANLLYNMMIVDMHRAWEGLEPKMSWDHQARKYDTETIRRQLGASLTPETARNRGILSLGPRSRWQNFTDAEGFADFQKALVDRLRPLADQGNGQANPGVFFAPTDGDDTAGHAQTSLFLSVLRDTQSPALASQALFARIFQMELYDRLPQTSTRAAAETSFSSTALIPVRWTGFTAAAMIVATHLMLIMAVTVLFLCCTENSWVGNAWQAVSQVVSDDTTPLLERADRMTDKDTRRWAKQQSVDVKRCGVVRYRHDGRVALSVQGDEQPLQTMRHRQHI</sequence>
<keyword evidence="4" id="KW-1185">Reference proteome</keyword>
<organism evidence="3 4">
    <name type="scientific">Ophiocordyceps unilateralis</name>
    <name type="common">Zombie-ant fungus</name>
    <name type="synonym">Torrubia unilateralis</name>
    <dbReference type="NCBI Taxonomy" id="268505"/>
    <lineage>
        <taxon>Eukaryota</taxon>
        <taxon>Fungi</taxon>
        <taxon>Dikarya</taxon>
        <taxon>Ascomycota</taxon>
        <taxon>Pezizomycotina</taxon>
        <taxon>Sordariomycetes</taxon>
        <taxon>Hypocreomycetidae</taxon>
        <taxon>Hypocreales</taxon>
        <taxon>Ophiocordycipitaceae</taxon>
        <taxon>Ophiocordyceps</taxon>
    </lineage>
</organism>
<feature type="region of interest" description="Disordered" evidence="1">
    <location>
        <begin position="1"/>
        <end position="25"/>
    </location>
</feature>
<accession>A0A2A9P887</accession>
<feature type="transmembrane region" description="Helical" evidence="2">
    <location>
        <begin position="163"/>
        <end position="187"/>
    </location>
</feature>
<reference evidence="3 4" key="1">
    <citation type="journal article" date="2015" name="BMC Genomics">
        <title>Gene expression during zombie ant biting behavior reflects the complexity underlying fungal parasitic behavioral manipulation.</title>
        <authorList>
            <person name="de Bekker C."/>
            <person name="Ohm R.A."/>
            <person name="Loreto R.G."/>
            <person name="Sebastian A."/>
            <person name="Albert I."/>
            <person name="Merrow M."/>
            <person name="Brachmann A."/>
            <person name="Hughes D.P."/>
        </authorList>
    </citation>
    <scope>NUCLEOTIDE SEQUENCE [LARGE SCALE GENOMIC DNA]</scope>
    <source>
        <strain evidence="3 4">SC16a</strain>
    </source>
</reference>
<dbReference type="EMBL" id="LAZP02000411">
    <property type="protein sequence ID" value="PFH57424.1"/>
    <property type="molecule type" value="Genomic_DNA"/>
</dbReference>
<protein>
    <submittedName>
        <fullName evidence="3">Uncharacterized protein</fullName>
    </submittedName>
</protein>
<evidence type="ECO:0000313" key="3">
    <source>
        <dbReference type="EMBL" id="PFH57424.1"/>
    </source>
</evidence>
<dbReference type="Proteomes" id="UP000037136">
    <property type="component" value="Unassembled WGS sequence"/>
</dbReference>
<feature type="transmembrane region" description="Helical" evidence="2">
    <location>
        <begin position="102"/>
        <end position="123"/>
    </location>
</feature>
<reference evidence="3 4" key="2">
    <citation type="journal article" date="2017" name="Sci. Rep.">
        <title>Ant-infecting Ophiocordyceps genomes reveal a high diversity of potential behavioral manipulation genes and a possible major role for enterotoxins.</title>
        <authorList>
            <person name="de Bekker C."/>
            <person name="Ohm R.A."/>
            <person name="Evans H.C."/>
            <person name="Brachmann A."/>
            <person name="Hughes D.P."/>
        </authorList>
    </citation>
    <scope>NUCLEOTIDE SEQUENCE [LARGE SCALE GENOMIC DNA]</scope>
    <source>
        <strain evidence="3 4">SC16a</strain>
    </source>
</reference>
<comment type="caution">
    <text evidence="3">The sequence shown here is derived from an EMBL/GenBank/DDBJ whole genome shotgun (WGS) entry which is preliminary data.</text>
</comment>
<evidence type="ECO:0000256" key="1">
    <source>
        <dbReference type="SAM" id="MobiDB-lite"/>
    </source>
</evidence>
<proteinExistence type="predicted"/>
<feature type="transmembrane region" description="Helical" evidence="2">
    <location>
        <begin position="135"/>
        <end position="151"/>
    </location>
</feature>
<dbReference type="AlphaFoldDB" id="A0A2A9P887"/>
<gene>
    <name evidence="3" type="ORF">XA68_15102</name>
</gene>
<feature type="transmembrane region" description="Helical" evidence="2">
    <location>
        <begin position="606"/>
        <end position="631"/>
    </location>
</feature>
<evidence type="ECO:0000313" key="4">
    <source>
        <dbReference type="Proteomes" id="UP000037136"/>
    </source>
</evidence>
<dbReference type="OrthoDB" id="5428040at2759"/>
<evidence type="ECO:0000256" key="2">
    <source>
        <dbReference type="SAM" id="Phobius"/>
    </source>
</evidence>
<keyword evidence="2" id="KW-0472">Membrane</keyword>
<keyword evidence="2" id="KW-0812">Transmembrane</keyword>